<dbReference type="GO" id="GO:0004497">
    <property type="term" value="F:monooxygenase activity"/>
    <property type="evidence" value="ECO:0007669"/>
    <property type="project" value="UniProtKB-KW"/>
</dbReference>
<dbReference type="GO" id="GO:0016125">
    <property type="term" value="P:sterol metabolic process"/>
    <property type="evidence" value="ECO:0007669"/>
    <property type="project" value="TreeGrafter"/>
</dbReference>
<dbReference type="EC" id="1.11.2.4" evidence="9"/>
<keyword evidence="6" id="KW-0408">Iron</keyword>
<evidence type="ECO:0000256" key="2">
    <source>
        <dbReference type="ARBA" id="ARBA00010617"/>
    </source>
</evidence>
<proteinExistence type="inferred from homology"/>
<dbReference type="Proteomes" id="UP000517712">
    <property type="component" value="Unassembled WGS sequence"/>
</dbReference>
<keyword evidence="4" id="KW-0479">Metal-binding</keyword>
<evidence type="ECO:0000313" key="9">
    <source>
        <dbReference type="EMBL" id="MBB5742536.1"/>
    </source>
</evidence>
<keyword evidence="3" id="KW-0349">Heme</keyword>
<organism evidence="9 10">
    <name type="scientific">Microbacterium ginsengiterrae</name>
    <dbReference type="NCBI Taxonomy" id="546115"/>
    <lineage>
        <taxon>Bacteria</taxon>
        <taxon>Bacillati</taxon>
        <taxon>Actinomycetota</taxon>
        <taxon>Actinomycetes</taxon>
        <taxon>Micrococcales</taxon>
        <taxon>Microbacteriaceae</taxon>
        <taxon>Microbacterium</taxon>
    </lineage>
</organism>
<evidence type="ECO:0000256" key="6">
    <source>
        <dbReference type="ARBA" id="ARBA00023004"/>
    </source>
</evidence>
<dbReference type="Gene3D" id="1.10.630.10">
    <property type="entry name" value="Cytochrome P450"/>
    <property type="match status" value="1"/>
</dbReference>
<comment type="similarity">
    <text evidence="2">Belongs to the cytochrome P450 family.</text>
</comment>
<keyword evidence="7" id="KW-0503">Monooxygenase</keyword>
<evidence type="ECO:0000256" key="7">
    <source>
        <dbReference type="ARBA" id="ARBA00023033"/>
    </source>
</evidence>
<protein>
    <submittedName>
        <fullName evidence="9">Fatty-acid peroxygenase</fullName>
        <ecNumber evidence="9">1.11.2.4</ecNumber>
    </submittedName>
</protein>
<name>A0A7W9CBT2_9MICO</name>
<dbReference type="InterPro" id="IPR001128">
    <property type="entry name" value="Cyt_P450"/>
</dbReference>
<evidence type="ECO:0000256" key="4">
    <source>
        <dbReference type="ARBA" id="ARBA00022723"/>
    </source>
</evidence>
<dbReference type="SUPFAM" id="SSF48264">
    <property type="entry name" value="Cytochrome P450"/>
    <property type="match status" value="1"/>
</dbReference>
<keyword evidence="10" id="KW-1185">Reference proteome</keyword>
<feature type="region of interest" description="Disordered" evidence="8">
    <location>
        <begin position="406"/>
        <end position="431"/>
    </location>
</feature>
<evidence type="ECO:0000256" key="3">
    <source>
        <dbReference type="ARBA" id="ARBA00022617"/>
    </source>
</evidence>
<dbReference type="EMBL" id="JACHMU010000001">
    <property type="protein sequence ID" value="MBB5742536.1"/>
    <property type="molecule type" value="Genomic_DNA"/>
</dbReference>
<evidence type="ECO:0000256" key="5">
    <source>
        <dbReference type="ARBA" id="ARBA00023002"/>
    </source>
</evidence>
<dbReference type="GO" id="GO:0016705">
    <property type="term" value="F:oxidoreductase activity, acting on paired donors, with incorporation or reduction of molecular oxygen"/>
    <property type="evidence" value="ECO:0007669"/>
    <property type="project" value="InterPro"/>
</dbReference>
<dbReference type="RefSeq" id="WP_184282021.1">
    <property type="nucleotide sequence ID" value="NZ_BAAAPG010000001.1"/>
</dbReference>
<dbReference type="GO" id="GO:0020037">
    <property type="term" value="F:heme binding"/>
    <property type="evidence" value="ECO:0007669"/>
    <property type="project" value="InterPro"/>
</dbReference>
<dbReference type="InterPro" id="IPR036396">
    <property type="entry name" value="Cyt_P450_sf"/>
</dbReference>
<keyword evidence="9" id="KW-0575">Peroxidase</keyword>
<keyword evidence="5 9" id="KW-0560">Oxidoreductase</keyword>
<dbReference type="GO" id="GO:0005506">
    <property type="term" value="F:iron ion binding"/>
    <property type="evidence" value="ECO:0007669"/>
    <property type="project" value="InterPro"/>
</dbReference>
<comment type="caution">
    <text evidence="9">The sequence shown here is derived from an EMBL/GenBank/DDBJ whole genome shotgun (WGS) entry which is preliminary data.</text>
</comment>
<evidence type="ECO:0000256" key="1">
    <source>
        <dbReference type="ARBA" id="ARBA00001971"/>
    </source>
</evidence>
<gene>
    <name evidence="9" type="ORF">HD600_001033</name>
</gene>
<dbReference type="PANTHER" id="PTHR24286">
    <property type="entry name" value="CYTOCHROME P450 26"/>
    <property type="match status" value="1"/>
</dbReference>
<sequence>MRILPDDSPLLLTRGYGFGAHIWKRVRDGARSAPMRLLGDDTVFVRGSEGVDVFYDDTLVARHGAMPAFIQESLFGHGSVHSLDGGAHRHRKATFVDVAYEDRQVERLLPLLENEWQSELDDWIAGGERTAYDAAVGGFGRSIMQWAGTPGTRAARTRWAARLAQIVDGFGVPYSPEYLLALLNRKWSDRHTEQLVEAVRAGTLEAVEGTALHEWAWHRDRNGVLLPARTAGIELQNSMRPMIAVARFVAFAAKELHDRPEWRSRIAAETTERGSLVEGPLATAFAQEVRRTAPFVPMLPGKAIADVALDGQEVSAGGRVVLDILGTNTDERSWERASEFDPERFVGVDDYEAIRAFIPHGGADVATGHRCPGEKLAIAGLAAAVAALSDPRVTILDSGLEVNRRRLPTKPASGGRVRSAEAAPASRCPFH</sequence>
<comment type="cofactor">
    <cofactor evidence="1">
        <name>heme</name>
        <dbReference type="ChEBI" id="CHEBI:30413"/>
    </cofactor>
</comment>
<reference evidence="9 10" key="1">
    <citation type="submission" date="2020-08" db="EMBL/GenBank/DDBJ databases">
        <title>Sequencing the genomes of 1000 actinobacteria strains.</title>
        <authorList>
            <person name="Klenk H.-P."/>
        </authorList>
    </citation>
    <scope>NUCLEOTIDE SEQUENCE [LARGE SCALE GENOMIC DNA]</scope>
    <source>
        <strain evidence="9 10">DSM 24823</strain>
    </source>
</reference>
<dbReference type="PANTHER" id="PTHR24286:SF24">
    <property type="entry name" value="LANOSTEROL 14-ALPHA DEMETHYLASE"/>
    <property type="match status" value="1"/>
</dbReference>
<accession>A0A7W9CBT2</accession>
<dbReference type="Pfam" id="PF00067">
    <property type="entry name" value="p450"/>
    <property type="match status" value="1"/>
</dbReference>
<evidence type="ECO:0000256" key="8">
    <source>
        <dbReference type="SAM" id="MobiDB-lite"/>
    </source>
</evidence>
<evidence type="ECO:0000313" key="10">
    <source>
        <dbReference type="Proteomes" id="UP000517712"/>
    </source>
</evidence>
<dbReference type="AlphaFoldDB" id="A0A7W9CBT2"/>
<dbReference type="GO" id="GO:0004601">
    <property type="term" value="F:peroxidase activity"/>
    <property type="evidence" value="ECO:0007669"/>
    <property type="project" value="UniProtKB-KW"/>
</dbReference>